<feature type="region of interest" description="Disordered" evidence="10">
    <location>
        <begin position="262"/>
        <end position="283"/>
    </location>
</feature>
<dbReference type="PANTHER" id="PTHR33365">
    <property type="entry name" value="YALI0B05434P"/>
    <property type="match status" value="1"/>
</dbReference>
<organism evidence="12 13">
    <name type="scientific">Cytospora leucostoma</name>
    <dbReference type="NCBI Taxonomy" id="1230097"/>
    <lineage>
        <taxon>Eukaryota</taxon>
        <taxon>Fungi</taxon>
        <taxon>Dikarya</taxon>
        <taxon>Ascomycota</taxon>
        <taxon>Pezizomycotina</taxon>
        <taxon>Sordariomycetes</taxon>
        <taxon>Sordariomycetidae</taxon>
        <taxon>Diaporthales</taxon>
        <taxon>Cytosporaceae</taxon>
        <taxon>Cytospora</taxon>
    </lineage>
</organism>
<dbReference type="GO" id="GO:0016020">
    <property type="term" value="C:membrane"/>
    <property type="evidence" value="ECO:0007669"/>
    <property type="project" value="UniProtKB-SubCell"/>
</dbReference>
<feature type="compositionally biased region" description="Basic and acidic residues" evidence="10">
    <location>
        <begin position="267"/>
        <end position="283"/>
    </location>
</feature>
<keyword evidence="6" id="KW-0843">Virulence</keyword>
<evidence type="ECO:0000256" key="10">
    <source>
        <dbReference type="SAM" id="MobiDB-lite"/>
    </source>
</evidence>
<dbReference type="OrthoDB" id="3687641at2759"/>
<evidence type="ECO:0000256" key="7">
    <source>
        <dbReference type="ARBA" id="ARBA00023136"/>
    </source>
</evidence>
<sequence>MGVEEEEISLLSDPEEVLRTKWNSQRRPLCALSITVLSLLANVALLVALIILITQDHQCHDPSLQLVFSPAENNVEYVVTQPQGAHDPKNLFRNTSPDGSPNEDVDEHWNKIYKPYLKTAITKQEANGLTEPTTRIPDTDAYVVELEVFHQLHCLHYIRKAVFSPNATDLMFMEDPDITPEHIDHCFDWIRQAVMCAADITPVPYSIDRQGYPQPQMFSQRTCRNWTLITEWADEHASPDFNFELLYKQGVRFDAPVTPWIDEGGTDVEKARQNTELEREKRP</sequence>
<evidence type="ECO:0000256" key="8">
    <source>
        <dbReference type="ARBA" id="ARBA00023180"/>
    </source>
</evidence>
<reference evidence="12 13" key="1">
    <citation type="submission" date="2015-09" db="EMBL/GenBank/DDBJ databases">
        <title>Host preference determinants of Valsa canker pathogens revealed by comparative genomics.</title>
        <authorList>
            <person name="Yin Z."/>
            <person name="Huang L."/>
        </authorList>
    </citation>
    <scope>NUCLEOTIDE SEQUENCE [LARGE SCALE GENOMIC DNA]</scope>
    <source>
        <strain evidence="12 13">SXYLt</strain>
    </source>
</reference>
<keyword evidence="4 11" id="KW-1133">Transmembrane helix</keyword>
<dbReference type="PANTHER" id="PTHR33365:SF4">
    <property type="entry name" value="CYCLOCHLOROTINE BIOSYNTHESIS PROTEIN O"/>
    <property type="match status" value="1"/>
</dbReference>
<evidence type="ECO:0000256" key="11">
    <source>
        <dbReference type="SAM" id="Phobius"/>
    </source>
</evidence>
<keyword evidence="8" id="KW-0325">Glycoprotein</keyword>
<keyword evidence="3 11" id="KW-0812">Transmembrane</keyword>
<dbReference type="AlphaFoldDB" id="A0A423W544"/>
<evidence type="ECO:0000313" key="12">
    <source>
        <dbReference type="EMBL" id="ROV98472.1"/>
    </source>
</evidence>
<dbReference type="GO" id="GO:0043386">
    <property type="term" value="P:mycotoxin biosynthetic process"/>
    <property type="evidence" value="ECO:0007669"/>
    <property type="project" value="InterPro"/>
</dbReference>
<comment type="pathway">
    <text evidence="2">Mycotoxin biosynthesis.</text>
</comment>
<comment type="subcellular location">
    <subcellularLocation>
        <location evidence="1">Membrane</location>
        <topology evidence="1">Single-pass membrane protein</topology>
    </subcellularLocation>
</comment>
<dbReference type="GO" id="GO:0016491">
    <property type="term" value="F:oxidoreductase activity"/>
    <property type="evidence" value="ECO:0007669"/>
    <property type="project" value="UniProtKB-KW"/>
</dbReference>
<keyword evidence="13" id="KW-1185">Reference proteome</keyword>
<proteinExistence type="inferred from homology"/>
<dbReference type="EMBL" id="LKEB01000061">
    <property type="protein sequence ID" value="ROV98472.1"/>
    <property type="molecule type" value="Genomic_DNA"/>
</dbReference>
<name>A0A423W544_9PEZI</name>
<dbReference type="InParanoid" id="A0A423W544"/>
<evidence type="ECO:0000256" key="9">
    <source>
        <dbReference type="ARBA" id="ARBA00035112"/>
    </source>
</evidence>
<keyword evidence="5" id="KW-0560">Oxidoreductase</keyword>
<evidence type="ECO:0008006" key="14">
    <source>
        <dbReference type="Google" id="ProtNLM"/>
    </source>
</evidence>
<keyword evidence="7 11" id="KW-0472">Membrane</keyword>
<evidence type="ECO:0000256" key="2">
    <source>
        <dbReference type="ARBA" id="ARBA00004685"/>
    </source>
</evidence>
<comment type="caution">
    <text evidence="12">The sequence shown here is derived from an EMBL/GenBank/DDBJ whole genome shotgun (WGS) entry which is preliminary data.</text>
</comment>
<accession>A0A423W544</accession>
<gene>
    <name evidence="12" type="ORF">VPNG_08510</name>
</gene>
<evidence type="ECO:0000256" key="3">
    <source>
        <dbReference type="ARBA" id="ARBA00022692"/>
    </source>
</evidence>
<evidence type="ECO:0000256" key="6">
    <source>
        <dbReference type="ARBA" id="ARBA00023026"/>
    </source>
</evidence>
<evidence type="ECO:0000256" key="1">
    <source>
        <dbReference type="ARBA" id="ARBA00004167"/>
    </source>
</evidence>
<protein>
    <recommendedName>
        <fullName evidence="14">Tat pathway signal sequence</fullName>
    </recommendedName>
</protein>
<comment type="similarity">
    <text evidence="9">Belongs to the ustYa family.</text>
</comment>
<evidence type="ECO:0000313" key="13">
    <source>
        <dbReference type="Proteomes" id="UP000285146"/>
    </source>
</evidence>
<dbReference type="InterPro" id="IPR021765">
    <property type="entry name" value="UstYa-like"/>
</dbReference>
<dbReference type="Pfam" id="PF11807">
    <property type="entry name" value="UstYa"/>
    <property type="match status" value="1"/>
</dbReference>
<feature type="transmembrane region" description="Helical" evidence="11">
    <location>
        <begin position="29"/>
        <end position="53"/>
    </location>
</feature>
<dbReference type="Proteomes" id="UP000285146">
    <property type="component" value="Unassembled WGS sequence"/>
</dbReference>
<evidence type="ECO:0000256" key="5">
    <source>
        <dbReference type="ARBA" id="ARBA00023002"/>
    </source>
</evidence>
<evidence type="ECO:0000256" key="4">
    <source>
        <dbReference type="ARBA" id="ARBA00022989"/>
    </source>
</evidence>